<keyword evidence="3" id="KW-1185">Reference proteome</keyword>
<feature type="transmembrane region" description="Helical" evidence="1">
    <location>
        <begin position="20"/>
        <end position="35"/>
    </location>
</feature>
<dbReference type="KEGG" id="lhk:LHK_01156"/>
<accession>C1D6P1</accession>
<gene>
    <name evidence="2" type="ordered locus">LHK_01156</name>
</gene>
<keyword evidence="1" id="KW-0812">Transmembrane</keyword>
<keyword evidence="1" id="KW-1133">Transmembrane helix</keyword>
<reference evidence="2 3" key="1">
    <citation type="journal article" date="2009" name="PLoS Genet.">
        <title>The complete genome and proteome of Laribacter hongkongensis reveal potential mechanisms for adaptations to different temperatures and habitats.</title>
        <authorList>
            <person name="Woo P.C."/>
            <person name="Lau S.K."/>
            <person name="Tse H."/>
            <person name="Teng J.L."/>
            <person name="Curreem S.O."/>
            <person name="Tsang A.K."/>
            <person name="Fan R.Y."/>
            <person name="Wong G.K."/>
            <person name="Huang Y."/>
            <person name="Loman N.J."/>
            <person name="Snyder L.A."/>
            <person name="Cai J.J."/>
            <person name="Huang J.D."/>
            <person name="Mak W."/>
            <person name="Pallen M.J."/>
            <person name="Lok S."/>
            <person name="Yuen K.Y."/>
        </authorList>
    </citation>
    <scope>NUCLEOTIDE SEQUENCE [LARGE SCALE GENOMIC DNA]</scope>
    <source>
        <strain evidence="2 3">HLHK9</strain>
    </source>
</reference>
<dbReference type="AlphaFoldDB" id="C1D6P1"/>
<dbReference type="Proteomes" id="UP000002010">
    <property type="component" value="Chromosome"/>
</dbReference>
<dbReference type="EMBL" id="CP001154">
    <property type="protein sequence ID" value="ACO74148.1"/>
    <property type="molecule type" value="Genomic_DNA"/>
</dbReference>
<dbReference type="RefSeq" id="WP_012696638.1">
    <property type="nucleotide sequence ID" value="NC_012559.1"/>
</dbReference>
<dbReference type="STRING" id="557598.LHK_01156"/>
<organism evidence="2 3">
    <name type="scientific">Laribacter hongkongensis (strain HLHK9)</name>
    <dbReference type="NCBI Taxonomy" id="557598"/>
    <lineage>
        <taxon>Bacteria</taxon>
        <taxon>Pseudomonadati</taxon>
        <taxon>Pseudomonadota</taxon>
        <taxon>Betaproteobacteria</taxon>
        <taxon>Neisseriales</taxon>
        <taxon>Aquaspirillaceae</taxon>
        <taxon>Laribacter</taxon>
    </lineage>
</organism>
<evidence type="ECO:0000256" key="1">
    <source>
        <dbReference type="SAM" id="Phobius"/>
    </source>
</evidence>
<name>C1D6P1_LARHH</name>
<feature type="transmembrane region" description="Helical" evidence="1">
    <location>
        <begin position="47"/>
        <end position="65"/>
    </location>
</feature>
<dbReference type="GeneID" id="75109287"/>
<dbReference type="HOGENOM" id="CLU_181495_0_0_4"/>
<evidence type="ECO:0000313" key="2">
    <source>
        <dbReference type="EMBL" id="ACO74148.1"/>
    </source>
</evidence>
<proteinExistence type="predicted"/>
<protein>
    <submittedName>
        <fullName evidence="2">Uncharacterized protein</fullName>
    </submittedName>
</protein>
<evidence type="ECO:0000313" key="3">
    <source>
        <dbReference type="Proteomes" id="UP000002010"/>
    </source>
</evidence>
<sequence length="75" mass="8348">MPLRDLIANPRSQRLSHSKLWANIACAAATGLFVYQGVHDMLLPETWLIYLGLVGGYATALRLIAAWRGRERPDA</sequence>
<keyword evidence="1" id="KW-0472">Membrane</keyword>